<dbReference type="VEuPathDB" id="FungiDB:JI435_014100"/>
<dbReference type="HOGENOM" id="CLU_1409255_0_0_1"/>
<proteinExistence type="predicted"/>
<organism evidence="1 2">
    <name type="scientific">Phaeosphaeria nodorum (strain SN15 / ATCC MYA-4574 / FGSC 10173)</name>
    <name type="common">Glume blotch fungus</name>
    <name type="synonym">Parastagonospora nodorum</name>
    <dbReference type="NCBI Taxonomy" id="321614"/>
    <lineage>
        <taxon>Eukaryota</taxon>
        <taxon>Fungi</taxon>
        <taxon>Dikarya</taxon>
        <taxon>Ascomycota</taxon>
        <taxon>Pezizomycotina</taxon>
        <taxon>Dothideomycetes</taxon>
        <taxon>Pleosporomycetidae</taxon>
        <taxon>Pleosporales</taxon>
        <taxon>Pleosporineae</taxon>
        <taxon>Phaeosphaeriaceae</taxon>
        <taxon>Parastagonospora</taxon>
    </lineage>
</organism>
<accession>Q0V3K4</accession>
<dbReference type="RefSeq" id="XP_001792051.1">
    <property type="nucleotide sequence ID" value="XM_001791999.1"/>
</dbReference>
<name>Q0V3K4_PHANO</name>
<evidence type="ECO:0000313" key="1">
    <source>
        <dbReference type="EMBL" id="EAT91059.1"/>
    </source>
</evidence>
<sequence length="193" mass="21926">MPYITYPCWACCSIANEQAKCRICSPRRPKKSRIPKPYNAEKPRRMQTISAPILVSIYNWNECNTEAIQKELDNIREMNTCEPYLGQDSPALTIITPNSENIPSVALHAAENEHPTMDRATFRDVEHEVDYVSDLRVLICPREATKEHKGRKKCKKCYEAKQANAHFASAMRDTEAGLLNGGDYRELAGSSYD</sequence>
<dbReference type="AlphaFoldDB" id="Q0V3K4"/>
<dbReference type="KEGG" id="pno:SNOG_01410"/>
<evidence type="ECO:0000313" key="2">
    <source>
        <dbReference type="Proteomes" id="UP000001055"/>
    </source>
</evidence>
<dbReference type="Proteomes" id="UP000001055">
    <property type="component" value="Unassembled WGS sequence"/>
</dbReference>
<protein>
    <submittedName>
        <fullName evidence="1">Uncharacterized protein</fullName>
    </submittedName>
</protein>
<gene>
    <name evidence="1" type="ORF">SNOG_01410</name>
</gene>
<dbReference type="InParanoid" id="Q0V3K4"/>
<reference evidence="2" key="1">
    <citation type="journal article" date="2007" name="Plant Cell">
        <title>Dothideomycete-plant interactions illuminated by genome sequencing and EST analysis of the wheat pathogen Stagonospora nodorum.</title>
        <authorList>
            <person name="Hane J.K."/>
            <person name="Lowe R.G."/>
            <person name="Solomon P.S."/>
            <person name="Tan K.C."/>
            <person name="Schoch C.L."/>
            <person name="Spatafora J.W."/>
            <person name="Crous P.W."/>
            <person name="Kodira C."/>
            <person name="Birren B.W."/>
            <person name="Galagan J.E."/>
            <person name="Torriani S.F."/>
            <person name="McDonald B.A."/>
            <person name="Oliver R.P."/>
        </authorList>
    </citation>
    <scope>NUCLEOTIDE SEQUENCE [LARGE SCALE GENOMIC DNA]</scope>
    <source>
        <strain evidence="2">SN15 / ATCC MYA-4574 / FGSC 10173</strain>
    </source>
</reference>
<dbReference type="GeneID" id="5968896"/>
<dbReference type="EMBL" id="CH445326">
    <property type="protein sequence ID" value="EAT91059.1"/>
    <property type="molecule type" value="Genomic_DNA"/>
</dbReference>